<keyword evidence="2" id="KW-1185">Reference proteome</keyword>
<evidence type="ECO:0000313" key="2">
    <source>
        <dbReference type="Proteomes" id="UP001222325"/>
    </source>
</evidence>
<name>A0AAD6TQ82_9AGAR</name>
<dbReference type="PANTHER" id="PTHR37827">
    <property type="entry name" value="TUDOR DOMAIN-CONTAINING PROTEIN"/>
    <property type="match status" value="1"/>
</dbReference>
<evidence type="ECO:0008006" key="3">
    <source>
        <dbReference type="Google" id="ProtNLM"/>
    </source>
</evidence>
<evidence type="ECO:0000313" key="1">
    <source>
        <dbReference type="EMBL" id="KAJ7075309.1"/>
    </source>
</evidence>
<dbReference type="AlphaFoldDB" id="A0AAD6TQ82"/>
<protein>
    <recommendedName>
        <fullName evidence="3">HNH domain-containing protein</fullName>
    </recommendedName>
</protein>
<comment type="caution">
    <text evidence="1">The sequence shown here is derived from an EMBL/GenBank/DDBJ whole genome shotgun (WGS) entry which is preliminary data.</text>
</comment>
<sequence>MGWLSDSPQLLILKDCLARRLLSCHVYPELRNLPESAQGEELELADFSAFLAQEVWPTLPPSFREASFETRSALPDDLDSVPLDSTPVSFVDTLVSYGITADAEGAQTLLRKVLAEYVSDACAAPPVWSSTRARECEICEREIPLTYHHLIPRATHAKALKKKWHPASMLNAVAWLCRPCHTVVHQIATNEELARSYHSVDLLLEREDIQRWGKYASKQRFGVRRG</sequence>
<proteinExistence type="predicted"/>
<dbReference type="Proteomes" id="UP001222325">
    <property type="component" value="Unassembled WGS sequence"/>
</dbReference>
<dbReference type="EMBL" id="JARJCN010000099">
    <property type="protein sequence ID" value="KAJ7075309.1"/>
    <property type="molecule type" value="Genomic_DNA"/>
</dbReference>
<dbReference type="PANTHER" id="PTHR37827:SF1">
    <property type="entry name" value="HNH DOMAIN-CONTAINING PROTEIN"/>
    <property type="match status" value="1"/>
</dbReference>
<gene>
    <name evidence="1" type="ORF">B0H15DRAFT_792009</name>
</gene>
<accession>A0AAD6TQ82</accession>
<reference evidence="1" key="1">
    <citation type="submission" date="2023-03" db="EMBL/GenBank/DDBJ databases">
        <title>Massive genome expansion in bonnet fungi (Mycena s.s.) driven by repeated elements and novel gene families across ecological guilds.</title>
        <authorList>
            <consortium name="Lawrence Berkeley National Laboratory"/>
            <person name="Harder C.B."/>
            <person name="Miyauchi S."/>
            <person name="Viragh M."/>
            <person name="Kuo A."/>
            <person name="Thoen E."/>
            <person name="Andreopoulos B."/>
            <person name="Lu D."/>
            <person name="Skrede I."/>
            <person name="Drula E."/>
            <person name="Henrissat B."/>
            <person name="Morin E."/>
            <person name="Kohler A."/>
            <person name="Barry K."/>
            <person name="LaButti K."/>
            <person name="Morin E."/>
            <person name="Salamov A."/>
            <person name="Lipzen A."/>
            <person name="Mereny Z."/>
            <person name="Hegedus B."/>
            <person name="Baldrian P."/>
            <person name="Stursova M."/>
            <person name="Weitz H."/>
            <person name="Taylor A."/>
            <person name="Grigoriev I.V."/>
            <person name="Nagy L.G."/>
            <person name="Martin F."/>
            <person name="Kauserud H."/>
        </authorList>
    </citation>
    <scope>NUCLEOTIDE SEQUENCE</scope>
    <source>
        <strain evidence="1">CBHHK173m</strain>
    </source>
</reference>
<organism evidence="1 2">
    <name type="scientific">Mycena belliarum</name>
    <dbReference type="NCBI Taxonomy" id="1033014"/>
    <lineage>
        <taxon>Eukaryota</taxon>
        <taxon>Fungi</taxon>
        <taxon>Dikarya</taxon>
        <taxon>Basidiomycota</taxon>
        <taxon>Agaricomycotina</taxon>
        <taxon>Agaricomycetes</taxon>
        <taxon>Agaricomycetidae</taxon>
        <taxon>Agaricales</taxon>
        <taxon>Marasmiineae</taxon>
        <taxon>Mycenaceae</taxon>
        <taxon>Mycena</taxon>
    </lineage>
</organism>